<sequence length="101" mass="11004">MRKILVLTGMVAATLLLSACNVIPTPLNTPSETAQKFVCGGEKLALDGDYAFYNGRRYSYQQMSGGQALYRYHSSQLAVKKEGNNRTLIVELSSKPCVAAN</sequence>
<name>A0ABX0VJ19_9ENTR</name>
<gene>
    <name evidence="2" type="ORF">E2L00_00970</name>
</gene>
<keyword evidence="1" id="KW-0732">Signal</keyword>
<dbReference type="Proteomes" id="UP000697927">
    <property type="component" value="Unassembled WGS sequence"/>
</dbReference>
<evidence type="ECO:0000313" key="2">
    <source>
        <dbReference type="EMBL" id="NIY46132.1"/>
    </source>
</evidence>
<evidence type="ECO:0000313" key="3">
    <source>
        <dbReference type="Proteomes" id="UP000697927"/>
    </source>
</evidence>
<evidence type="ECO:0008006" key="4">
    <source>
        <dbReference type="Google" id="ProtNLM"/>
    </source>
</evidence>
<keyword evidence="3" id="KW-1185">Reference proteome</keyword>
<proteinExistence type="predicted"/>
<feature type="signal peptide" evidence="1">
    <location>
        <begin position="1"/>
        <end position="19"/>
    </location>
</feature>
<dbReference type="PROSITE" id="PS51257">
    <property type="entry name" value="PROKAR_LIPOPROTEIN"/>
    <property type="match status" value="1"/>
</dbReference>
<dbReference type="RefSeq" id="WP_167605754.1">
    <property type="nucleotide sequence ID" value="NZ_SOYS01000001.1"/>
</dbReference>
<feature type="chain" id="PRO_5045263946" description="Lipoprotein" evidence="1">
    <location>
        <begin position="20"/>
        <end position="101"/>
    </location>
</feature>
<comment type="caution">
    <text evidence="2">The sequence shown here is derived from an EMBL/GenBank/DDBJ whole genome shotgun (WGS) entry which is preliminary data.</text>
</comment>
<accession>A0ABX0VJ19</accession>
<organism evidence="2 3">
    <name type="scientific">Cedecea colo</name>
    <dbReference type="NCBI Taxonomy" id="2552946"/>
    <lineage>
        <taxon>Bacteria</taxon>
        <taxon>Pseudomonadati</taxon>
        <taxon>Pseudomonadota</taxon>
        <taxon>Gammaproteobacteria</taxon>
        <taxon>Enterobacterales</taxon>
        <taxon>Enterobacteriaceae</taxon>
        <taxon>Cedecea</taxon>
    </lineage>
</organism>
<protein>
    <recommendedName>
        <fullName evidence="4">Lipoprotein</fullName>
    </recommendedName>
</protein>
<dbReference type="EMBL" id="SOYS01000001">
    <property type="protein sequence ID" value="NIY46132.1"/>
    <property type="molecule type" value="Genomic_DNA"/>
</dbReference>
<reference evidence="2 3" key="1">
    <citation type="journal article" date="2020" name="Microorganisms">
        <title>Polyphasic Characterisation of Cedecea colo sp. nov., a New Enteric Bacterium Isolated from the Koala Hindgut.</title>
        <authorList>
            <person name="Boath J.M."/>
            <person name="Dakhal S."/>
            <person name="Van T.T.H."/>
            <person name="Moore R.J."/>
            <person name="Dekiwadia C."/>
            <person name="Macreadie I.G."/>
        </authorList>
    </citation>
    <scope>NUCLEOTIDE SEQUENCE [LARGE SCALE GENOMIC DNA]</scope>
    <source>
        <strain evidence="2 3">ZA</strain>
    </source>
</reference>
<evidence type="ECO:0000256" key="1">
    <source>
        <dbReference type="SAM" id="SignalP"/>
    </source>
</evidence>